<reference evidence="3" key="1">
    <citation type="submission" date="2016-11" db="EMBL/GenBank/DDBJ databases">
        <authorList>
            <person name="Varghese N."/>
            <person name="Submissions S."/>
        </authorList>
    </citation>
    <scope>NUCLEOTIDE SEQUENCE [LARGE SCALE GENOMIC DNA]</scope>
    <source>
        <strain evidence="3">DSM 10124</strain>
    </source>
</reference>
<gene>
    <name evidence="2" type="ORF">SAMN02746091_01390</name>
</gene>
<proteinExistence type="predicted"/>
<sequence>MSIQNNFEYYIINHALEDGILVRKEPNQVQYEFNTGWQKVIKSQSESIFDDINSKLKKIDIEMEELKKQVDTLKKMNLENLKREYNEKDEIIGDLKNNINDLSVAVDDFKKNIEDLLNEVNNRVDEQRRLFDSQTLMLNETIKLILDKINELDKKSSGFFRFFGR</sequence>
<keyword evidence="3" id="KW-1185">Reference proteome</keyword>
<protein>
    <submittedName>
        <fullName evidence="2">Uncharacterized protein</fullName>
    </submittedName>
</protein>
<evidence type="ECO:0000313" key="2">
    <source>
        <dbReference type="EMBL" id="SHE91624.1"/>
    </source>
</evidence>
<evidence type="ECO:0000313" key="3">
    <source>
        <dbReference type="Proteomes" id="UP000184423"/>
    </source>
</evidence>
<dbReference type="EMBL" id="FQVG01000023">
    <property type="protein sequence ID" value="SHE91624.1"/>
    <property type="molecule type" value="Genomic_DNA"/>
</dbReference>
<keyword evidence="1" id="KW-0175">Coiled coil</keyword>
<dbReference type="Proteomes" id="UP000184423">
    <property type="component" value="Unassembled WGS sequence"/>
</dbReference>
<dbReference type="Gene3D" id="1.20.5.1700">
    <property type="match status" value="1"/>
</dbReference>
<name>A0A1M4XDL5_9CLOT</name>
<evidence type="ECO:0000256" key="1">
    <source>
        <dbReference type="SAM" id="Coils"/>
    </source>
</evidence>
<dbReference type="AlphaFoldDB" id="A0A1M4XDL5"/>
<accession>A0A1M4XDL5</accession>
<organism evidence="2 3">
    <name type="scientific">Caloramator proteoclasticus DSM 10124</name>
    <dbReference type="NCBI Taxonomy" id="1121262"/>
    <lineage>
        <taxon>Bacteria</taxon>
        <taxon>Bacillati</taxon>
        <taxon>Bacillota</taxon>
        <taxon>Clostridia</taxon>
        <taxon>Eubacteriales</taxon>
        <taxon>Clostridiaceae</taxon>
        <taxon>Caloramator</taxon>
    </lineage>
</organism>
<feature type="coiled-coil region" evidence="1">
    <location>
        <begin position="49"/>
        <end position="130"/>
    </location>
</feature>